<dbReference type="SUPFAM" id="SSF52047">
    <property type="entry name" value="RNI-like"/>
    <property type="match status" value="1"/>
</dbReference>
<keyword evidence="6" id="KW-1185">Reference proteome</keyword>
<dbReference type="PANTHER" id="PTHR24113:SF12">
    <property type="entry name" value="RAN GTPASE-ACTIVATING PROTEIN 1"/>
    <property type="match status" value="1"/>
</dbReference>
<evidence type="ECO:0000313" key="5">
    <source>
        <dbReference type="EMBL" id="RPD65529.1"/>
    </source>
</evidence>
<gene>
    <name evidence="5" type="ORF">L227DRAFT_518500</name>
</gene>
<feature type="region of interest" description="Disordered" evidence="4">
    <location>
        <begin position="738"/>
        <end position="759"/>
    </location>
</feature>
<feature type="compositionally biased region" description="Basic and acidic residues" evidence="4">
    <location>
        <begin position="689"/>
        <end position="701"/>
    </location>
</feature>
<dbReference type="InterPro" id="IPR001611">
    <property type="entry name" value="Leu-rich_rpt"/>
</dbReference>
<evidence type="ECO:0000256" key="1">
    <source>
        <dbReference type="ARBA" id="ARBA00022468"/>
    </source>
</evidence>
<feature type="region of interest" description="Disordered" evidence="4">
    <location>
        <begin position="74"/>
        <end position="96"/>
    </location>
</feature>
<evidence type="ECO:0000313" key="6">
    <source>
        <dbReference type="Proteomes" id="UP000313359"/>
    </source>
</evidence>
<feature type="region of interest" description="Disordered" evidence="4">
    <location>
        <begin position="945"/>
        <end position="1058"/>
    </location>
</feature>
<keyword evidence="1" id="KW-0343">GTPase activation</keyword>
<dbReference type="SUPFAM" id="SSF89009">
    <property type="entry name" value="GAT-like domain"/>
    <property type="match status" value="1"/>
</dbReference>
<dbReference type="CDD" id="cd21383">
    <property type="entry name" value="GAT_GGA_Tom1-like"/>
    <property type="match status" value="1"/>
</dbReference>
<feature type="region of interest" description="Disordered" evidence="4">
    <location>
        <begin position="689"/>
        <end position="720"/>
    </location>
</feature>
<name>A0A5C2SR24_9APHY</name>
<feature type="region of interest" description="Disordered" evidence="4">
    <location>
        <begin position="1"/>
        <end position="26"/>
    </location>
</feature>
<dbReference type="InterPro" id="IPR038425">
    <property type="entry name" value="GAT_sf"/>
</dbReference>
<feature type="compositionally biased region" description="Pro residues" evidence="4">
    <location>
        <begin position="352"/>
        <end position="361"/>
    </location>
</feature>
<sequence>MLSPSASSSAVTIPTPGKSILKRPPPPQQSFFSLARLSKLLPTQNQTAVANDEASTLKRAHFILPEMTTVYPILATNPPSTPSLKEEKRTIEEREAERRRRIVRGSNASTDSYADDDWWSIEKVEGFYRECCIGREERPDPAISTALKRGGGAHPRTVDFSGIQLTVGAASVLSDVFTIEWGLRKLVFKECDLDEHILKPILHALLIPNSLTFLSVASNRRLKVPALRLIGAYLTQAKTLQFLDLSQNALEKKAIEYIAAALPEAPAPGLVSLRLDDCSLKPQALDALAHAVRKSSLRNISLRHNRISATGAVAIALMIKDYPDRFPSTNDGSTPPSPAASTSSLGTFTSPPATPITPTRPLPGANGMNGTIPPPAKTGPILPPPRHPAATPQTTYTPYIPRARRGASAPGVPTPGHTNPLSPSGRPIPIITSSAQGGITARHPVPPPPAHPNGGSRGIDASMKHGPSAALLEQVRALDNLPRLGALQTLDLKGNDIRTGITYIAQVLKRNRTLKVLNLSENKLDVMGLTAIAEALKYNSCLETLDLSKNPCCGPGLEGIQSLRTAFTLNNALKRLFLSSTSMTSAGAIALAEFLPESASLLHLDLTMNNLDLAGVMALSSGLKANHVMRCLDLNIPPGDEEMAKMCRDILESCVRNTEEADKAAHGGAGGRGEAKGVWGMIEQSELAKSIREDDKKKVDEQIDIPSPRSWSPTDIPYPAEQTESDFISQVRARKSHLEEVLSQASSSSGPAPPVAKPDSELIESTREMTKSLVVVIERTTNPSRLESLLALNDELMSLLGRLEPKPEGLKLQGLGIVADDTLGNGHAGHTPESSSSTMFTAEDAADDDEPITPRIDKGKGRAEPEPEPVESILSPSYVIAESDDEDEEVAAAVPVPEDMVSPTDLSRRLMEEEGEVFRKGAVLLTPEEMEGEYAGEELRKELLEAMVERPPPRMVDEYGAESVPQDPTPPAPEEPKKPLPRPYIRRTRSSSSTLSVDSQGSSGGTSPVLGASPVIEKSQSLPGSGTASPISPSLSRLPSLGRRASASSILEADEPSS</sequence>
<organism evidence="5 6">
    <name type="scientific">Lentinus tigrinus ALCF2SS1-6</name>
    <dbReference type="NCBI Taxonomy" id="1328759"/>
    <lineage>
        <taxon>Eukaryota</taxon>
        <taxon>Fungi</taxon>
        <taxon>Dikarya</taxon>
        <taxon>Basidiomycota</taxon>
        <taxon>Agaricomycotina</taxon>
        <taxon>Agaricomycetes</taxon>
        <taxon>Polyporales</taxon>
        <taxon>Polyporaceae</taxon>
        <taxon>Lentinus</taxon>
    </lineage>
</organism>
<reference evidence="5" key="1">
    <citation type="journal article" date="2018" name="Genome Biol. Evol.">
        <title>Genomics and development of Lentinus tigrinus, a white-rot wood-decaying mushroom with dimorphic fruiting bodies.</title>
        <authorList>
            <person name="Wu B."/>
            <person name="Xu Z."/>
            <person name="Knudson A."/>
            <person name="Carlson A."/>
            <person name="Chen N."/>
            <person name="Kovaka S."/>
            <person name="LaButti K."/>
            <person name="Lipzen A."/>
            <person name="Pennachio C."/>
            <person name="Riley R."/>
            <person name="Schakwitz W."/>
            <person name="Umezawa K."/>
            <person name="Ohm R.A."/>
            <person name="Grigoriev I.V."/>
            <person name="Nagy L.G."/>
            <person name="Gibbons J."/>
            <person name="Hibbett D."/>
        </authorList>
    </citation>
    <scope>NUCLEOTIDE SEQUENCE [LARGE SCALE GENOMIC DNA]</scope>
    <source>
        <strain evidence="5">ALCF2SS1-6</strain>
    </source>
</reference>
<evidence type="ECO:0000256" key="4">
    <source>
        <dbReference type="SAM" id="MobiDB-lite"/>
    </source>
</evidence>
<dbReference type="SMART" id="SM00368">
    <property type="entry name" value="LRR_RI"/>
    <property type="match status" value="8"/>
</dbReference>
<dbReference type="GO" id="GO:0005829">
    <property type="term" value="C:cytosol"/>
    <property type="evidence" value="ECO:0007669"/>
    <property type="project" value="TreeGrafter"/>
</dbReference>
<feature type="compositionally biased region" description="Pro residues" evidence="4">
    <location>
        <begin position="372"/>
        <end position="387"/>
    </location>
</feature>
<proteinExistence type="predicted"/>
<feature type="compositionally biased region" description="Polar residues" evidence="4">
    <location>
        <begin position="1"/>
        <end position="12"/>
    </location>
</feature>
<feature type="compositionally biased region" description="Basic and acidic residues" evidence="4">
    <location>
        <begin position="855"/>
        <end position="865"/>
    </location>
</feature>
<accession>A0A5C2SR24</accession>
<dbReference type="GO" id="GO:0006913">
    <property type="term" value="P:nucleocytoplasmic transport"/>
    <property type="evidence" value="ECO:0007669"/>
    <property type="project" value="TreeGrafter"/>
</dbReference>
<dbReference type="STRING" id="1328759.A0A5C2SR24"/>
<feature type="region of interest" description="Disordered" evidence="4">
    <location>
        <begin position="823"/>
        <end position="876"/>
    </location>
</feature>
<feature type="region of interest" description="Disordered" evidence="4">
    <location>
        <begin position="326"/>
        <end position="461"/>
    </location>
</feature>
<dbReference type="GO" id="GO:0048471">
    <property type="term" value="C:perinuclear region of cytoplasm"/>
    <property type="evidence" value="ECO:0007669"/>
    <property type="project" value="TreeGrafter"/>
</dbReference>
<dbReference type="Pfam" id="PF13516">
    <property type="entry name" value="LRR_6"/>
    <property type="match status" value="3"/>
</dbReference>
<dbReference type="Gene3D" id="1.20.58.160">
    <property type="match status" value="1"/>
</dbReference>
<feature type="compositionally biased region" description="Polar residues" evidence="4">
    <location>
        <begin position="1018"/>
        <end position="1027"/>
    </location>
</feature>
<keyword evidence="3" id="KW-0677">Repeat</keyword>
<dbReference type="GO" id="GO:0005634">
    <property type="term" value="C:nucleus"/>
    <property type="evidence" value="ECO:0007669"/>
    <property type="project" value="TreeGrafter"/>
</dbReference>
<dbReference type="Proteomes" id="UP000313359">
    <property type="component" value="Unassembled WGS sequence"/>
</dbReference>
<dbReference type="GO" id="GO:0005096">
    <property type="term" value="F:GTPase activator activity"/>
    <property type="evidence" value="ECO:0007669"/>
    <property type="project" value="UniProtKB-KW"/>
</dbReference>
<feature type="compositionally biased region" description="Low complexity" evidence="4">
    <location>
        <begin position="388"/>
        <end position="401"/>
    </location>
</feature>
<dbReference type="PANTHER" id="PTHR24113">
    <property type="entry name" value="RAN GTPASE-ACTIVATING PROTEIN 1"/>
    <property type="match status" value="1"/>
</dbReference>
<feature type="compositionally biased region" description="Low complexity" evidence="4">
    <location>
        <begin position="990"/>
        <end position="1001"/>
    </location>
</feature>
<evidence type="ECO:0000256" key="3">
    <source>
        <dbReference type="ARBA" id="ARBA00022737"/>
    </source>
</evidence>
<dbReference type="OrthoDB" id="120976at2759"/>
<feature type="compositionally biased region" description="Low complexity" evidence="4">
    <location>
        <begin position="1028"/>
        <end position="1049"/>
    </location>
</feature>
<dbReference type="InterPro" id="IPR027038">
    <property type="entry name" value="RanGap"/>
</dbReference>
<protein>
    <submittedName>
        <fullName evidence="5">RNI-like protein</fullName>
    </submittedName>
</protein>
<feature type="compositionally biased region" description="Basic and acidic residues" evidence="4">
    <location>
        <begin position="945"/>
        <end position="957"/>
    </location>
</feature>
<keyword evidence="2" id="KW-0433">Leucine-rich repeat</keyword>
<dbReference type="Gene3D" id="3.80.10.10">
    <property type="entry name" value="Ribonuclease Inhibitor"/>
    <property type="match status" value="3"/>
</dbReference>
<feature type="compositionally biased region" description="Basic and acidic residues" evidence="4">
    <location>
        <begin position="84"/>
        <end position="96"/>
    </location>
</feature>
<dbReference type="InterPro" id="IPR032675">
    <property type="entry name" value="LRR_dom_sf"/>
</dbReference>
<dbReference type="AlphaFoldDB" id="A0A5C2SR24"/>
<dbReference type="GO" id="GO:0031267">
    <property type="term" value="F:small GTPase binding"/>
    <property type="evidence" value="ECO:0007669"/>
    <property type="project" value="TreeGrafter"/>
</dbReference>
<evidence type="ECO:0000256" key="2">
    <source>
        <dbReference type="ARBA" id="ARBA00022614"/>
    </source>
</evidence>
<dbReference type="EMBL" id="ML122252">
    <property type="protein sequence ID" value="RPD65529.1"/>
    <property type="molecule type" value="Genomic_DNA"/>
</dbReference>